<gene>
    <name evidence="9" type="ORF">HW347_05790</name>
</gene>
<dbReference type="Gene3D" id="2.40.170.20">
    <property type="entry name" value="TonB-dependent receptor, beta-barrel domain"/>
    <property type="match status" value="1"/>
</dbReference>
<dbReference type="NCBIfam" id="TIGR04057">
    <property type="entry name" value="SusC_RagA_signa"/>
    <property type="match status" value="1"/>
</dbReference>
<evidence type="ECO:0000259" key="8">
    <source>
        <dbReference type="Pfam" id="PF07715"/>
    </source>
</evidence>
<dbReference type="Pfam" id="PF07715">
    <property type="entry name" value="Plug"/>
    <property type="match status" value="1"/>
</dbReference>
<reference evidence="10" key="1">
    <citation type="submission" date="2023-07" db="EMBL/GenBank/DDBJ databases">
        <title>Zobellia barbeyronii sp. nov., a new marine flavobacterium, isolated from green and red algae.</title>
        <authorList>
            <person name="Nedashkovskaya O.I."/>
            <person name="Otstavnykh N."/>
            <person name="Zhukova N."/>
            <person name="Guzev K."/>
            <person name="Chausova V."/>
            <person name="Tekutyeva L."/>
            <person name="Mikhailov V."/>
            <person name="Isaeva M."/>
        </authorList>
    </citation>
    <scope>NUCLEOTIDE SEQUENCE [LARGE SCALE GENOMIC DNA]</scope>
    <source>
        <strain evidence="10">KMM 6746</strain>
    </source>
</reference>
<comment type="caution">
    <text evidence="9">The sequence shown here is derived from an EMBL/GenBank/DDBJ whole genome shotgun (WGS) entry which is preliminary data.</text>
</comment>
<evidence type="ECO:0000256" key="4">
    <source>
        <dbReference type="ARBA" id="ARBA00022692"/>
    </source>
</evidence>
<organism evidence="9 10">
    <name type="scientific">Zobellia barbeyronii</name>
    <dbReference type="NCBI Taxonomy" id="2748009"/>
    <lineage>
        <taxon>Bacteria</taxon>
        <taxon>Pseudomonadati</taxon>
        <taxon>Bacteroidota</taxon>
        <taxon>Flavobacteriia</taxon>
        <taxon>Flavobacteriales</taxon>
        <taxon>Flavobacteriaceae</taxon>
        <taxon>Zobellia</taxon>
    </lineage>
</organism>
<dbReference type="InterPro" id="IPR023996">
    <property type="entry name" value="TonB-dep_OMP_SusC/RagA"/>
</dbReference>
<dbReference type="Gene3D" id="2.170.130.10">
    <property type="entry name" value="TonB-dependent receptor, plug domain"/>
    <property type="match status" value="1"/>
</dbReference>
<evidence type="ECO:0000256" key="6">
    <source>
        <dbReference type="ARBA" id="ARBA00023237"/>
    </source>
</evidence>
<dbReference type="InterPro" id="IPR008969">
    <property type="entry name" value="CarboxyPept-like_regulatory"/>
</dbReference>
<keyword evidence="2 7" id="KW-0813">Transport</keyword>
<proteinExistence type="inferred from homology"/>
<evidence type="ECO:0000313" key="9">
    <source>
        <dbReference type="EMBL" id="MBT2160768.1"/>
    </source>
</evidence>
<dbReference type="PROSITE" id="PS52016">
    <property type="entry name" value="TONB_DEPENDENT_REC_3"/>
    <property type="match status" value="1"/>
</dbReference>
<name>A0ABS5WCX2_9FLAO</name>
<dbReference type="RefSeq" id="WP_214610976.1">
    <property type="nucleotide sequence ID" value="NZ_JACATN010000002.1"/>
</dbReference>
<dbReference type="Gene3D" id="2.60.40.1120">
    <property type="entry name" value="Carboxypeptidase-like, regulatory domain"/>
    <property type="match status" value="1"/>
</dbReference>
<dbReference type="Pfam" id="PF13715">
    <property type="entry name" value="CarbopepD_reg_2"/>
    <property type="match status" value="1"/>
</dbReference>
<feature type="domain" description="TonB-dependent receptor plug" evidence="8">
    <location>
        <begin position="229"/>
        <end position="335"/>
    </location>
</feature>
<evidence type="ECO:0000256" key="7">
    <source>
        <dbReference type="PROSITE-ProRule" id="PRU01360"/>
    </source>
</evidence>
<evidence type="ECO:0000256" key="3">
    <source>
        <dbReference type="ARBA" id="ARBA00022452"/>
    </source>
</evidence>
<evidence type="ECO:0000313" key="10">
    <source>
        <dbReference type="Proteomes" id="UP000740413"/>
    </source>
</evidence>
<dbReference type="SUPFAM" id="SSF56935">
    <property type="entry name" value="Porins"/>
    <property type="match status" value="1"/>
</dbReference>
<dbReference type="InterPro" id="IPR039426">
    <property type="entry name" value="TonB-dep_rcpt-like"/>
</dbReference>
<keyword evidence="3 7" id="KW-1134">Transmembrane beta strand</keyword>
<dbReference type="EMBL" id="JACATN010000002">
    <property type="protein sequence ID" value="MBT2160768.1"/>
    <property type="molecule type" value="Genomic_DNA"/>
</dbReference>
<comment type="subcellular location">
    <subcellularLocation>
        <location evidence="1 7">Cell outer membrane</location>
        <topology evidence="1 7">Multi-pass membrane protein</topology>
    </subcellularLocation>
</comment>
<keyword evidence="9" id="KW-0675">Receptor</keyword>
<keyword evidence="6 7" id="KW-0998">Cell outer membrane</keyword>
<protein>
    <submittedName>
        <fullName evidence="9">TonB-dependent receptor</fullName>
    </submittedName>
</protein>
<dbReference type="InterPro" id="IPR037066">
    <property type="entry name" value="Plug_dom_sf"/>
</dbReference>
<keyword evidence="5 7" id="KW-0472">Membrane</keyword>
<evidence type="ECO:0000256" key="2">
    <source>
        <dbReference type="ARBA" id="ARBA00022448"/>
    </source>
</evidence>
<dbReference type="InterPro" id="IPR036942">
    <property type="entry name" value="Beta-barrel_TonB_sf"/>
</dbReference>
<dbReference type="InterPro" id="IPR012910">
    <property type="entry name" value="Plug_dom"/>
</dbReference>
<accession>A0ABS5WCX2</accession>
<dbReference type="Proteomes" id="UP000740413">
    <property type="component" value="Unassembled WGS sequence"/>
</dbReference>
<comment type="similarity">
    <text evidence="7">Belongs to the TonB-dependent receptor family.</text>
</comment>
<keyword evidence="10" id="KW-1185">Reference proteome</keyword>
<evidence type="ECO:0000256" key="1">
    <source>
        <dbReference type="ARBA" id="ARBA00004571"/>
    </source>
</evidence>
<evidence type="ECO:0000256" key="5">
    <source>
        <dbReference type="ARBA" id="ARBA00023136"/>
    </source>
</evidence>
<dbReference type="InterPro" id="IPR023997">
    <property type="entry name" value="TonB-dep_OMP_SusC/RagA_CS"/>
</dbReference>
<dbReference type="NCBIfam" id="TIGR04056">
    <property type="entry name" value="OMP_RagA_SusC"/>
    <property type="match status" value="1"/>
</dbReference>
<sequence>MEKKPLFFILLKNILNKNRTVKISILMFAFALFNLHANSYSQNKKVSIEANNETIESVLKKIETQSEFRFFYKSGQLNVAKRVTLSVEKRPIKEVLKMVFGNSVTYTLLKNQIVLKNDPSYKVPIESTGIDNLEEDQQSITGVITDEMGVPLAGANVVEKGTTNGVTADFDGNFSLEPSSDDAILVVSYIGFATKEIPVDGQTTLNIKLVESAAGLDEVVVVGFGTQKKVNVIGSVSQVSSKDIENRPVTQVSQAITGQMPGVTVVQRSGRPGQSGGSISVRGVGSFGATPDALVLIDGIAGSMNDINPDDIKSISVLKDASSAAIYGARSANGVILITTKNGADNKFSVNYNSYVGFNAATELPEFVNSWEYAEMYNIASGSNSFSAEDIAKYKSESDLDNYPNTKFLDDLFSKNGVQTSHTLTLSGGDEKNKYYVSVGILEQDGIVPKNSFSRYNFRMNLTNKLGDKFNLNTRFFGSVEKREEPQVTGNKGQGYRSETNRATDAANNAGSFVGDLVSNAVRYPAVVLGQDSQGNYGIGPESGGTPVAWLASESYLENPKTKAGVNVKLDYKPTDDLTFSVIGGYNFTLNEERSYYASQRLNEDIYLGQSYLNQYSNKEIYKTLQFTGEWSKEVGVHDFSFLGGYSFENEEFSFFNGYRQDFASNDYTVLDLGSAENQQSAGFDSEWALQSFFSRLKYSFDERYLFEATLRYDGSSRFPKSNKYAVFPAAAVGWRASQETFLEDVNWLSNLKFKASWGILGNQNIGNYPYQTVLASGRDYALGGGLSTGAAYSNYRDANIKWESTETTDIGIETGLFDGKVTFNATYFRRNTTDVLFKPSSSVSSVLGVGISETNTGAVKNTGWEFDLGHRGSKGDFSYSINGNFSVINNEVVTLGLGNVEQPNGFVGNGSDLFIGYPMQMYYGYKTDGVFLNDGETSSWPDQSAVNPTSQAGDFRYKDISGPDGVPDGKVDPTYDRTYLGSRIPKYTYGANINLNYKNFDFSLFLQGVSGVKGMLDNYAGYAFFNLGNIQKWQMDGRFDANNPVRNPGYPRLEVLTNSGSPNTATSDYWVINAGYLRVKNVQLGYNFPDSLTELIGIDNLRMYIGAENLHSFNSYRDGWDPEINSSGSYYPILTTYTFGLNLKF</sequence>
<dbReference type="SUPFAM" id="SSF49464">
    <property type="entry name" value="Carboxypeptidase regulatory domain-like"/>
    <property type="match status" value="1"/>
</dbReference>
<keyword evidence="4 7" id="KW-0812">Transmembrane</keyword>